<evidence type="ECO:0000256" key="1">
    <source>
        <dbReference type="ARBA" id="ARBA00022771"/>
    </source>
</evidence>
<protein>
    <recommendedName>
        <fullName evidence="4">RING-type domain-containing protein</fullName>
    </recommendedName>
</protein>
<keyword evidence="1 3" id="KW-0479">Metal-binding</keyword>
<evidence type="ECO:0000259" key="4">
    <source>
        <dbReference type="PROSITE" id="PS50089"/>
    </source>
</evidence>
<name>A0A9D4CGY0_DREPO</name>
<dbReference type="InterPro" id="IPR001841">
    <property type="entry name" value="Znf_RING"/>
</dbReference>
<gene>
    <name evidence="5" type="ORF">DPMN_050159</name>
</gene>
<dbReference type="GO" id="GO:0008270">
    <property type="term" value="F:zinc ion binding"/>
    <property type="evidence" value="ECO:0007669"/>
    <property type="project" value="UniProtKB-KW"/>
</dbReference>
<organism evidence="5 6">
    <name type="scientific">Dreissena polymorpha</name>
    <name type="common">Zebra mussel</name>
    <name type="synonym">Mytilus polymorpha</name>
    <dbReference type="NCBI Taxonomy" id="45954"/>
    <lineage>
        <taxon>Eukaryota</taxon>
        <taxon>Metazoa</taxon>
        <taxon>Spiralia</taxon>
        <taxon>Lophotrochozoa</taxon>
        <taxon>Mollusca</taxon>
        <taxon>Bivalvia</taxon>
        <taxon>Autobranchia</taxon>
        <taxon>Heteroconchia</taxon>
        <taxon>Euheterodonta</taxon>
        <taxon>Imparidentia</taxon>
        <taxon>Neoheterodontei</taxon>
        <taxon>Myida</taxon>
        <taxon>Dreissenoidea</taxon>
        <taxon>Dreissenidae</taxon>
        <taxon>Dreissena</taxon>
    </lineage>
</organism>
<keyword evidence="2" id="KW-0862">Zinc</keyword>
<reference evidence="5" key="1">
    <citation type="journal article" date="2019" name="bioRxiv">
        <title>The Genome of the Zebra Mussel, Dreissena polymorpha: A Resource for Invasive Species Research.</title>
        <authorList>
            <person name="McCartney M.A."/>
            <person name="Auch B."/>
            <person name="Kono T."/>
            <person name="Mallez S."/>
            <person name="Zhang Y."/>
            <person name="Obille A."/>
            <person name="Becker A."/>
            <person name="Abrahante J.E."/>
            <person name="Garbe J."/>
            <person name="Badalamenti J.P."/>
            <person name="Herman A."/>
            <person name="Mangelson H."/>
            <person name="Liachko I."/>
            <person name="Sullivan S."/>
            <person name="Sone E.D."/>
            <person name="Koren S."/>
            <person name="Silverstein K.A.T."/>
            <person name="Beckman K.B."/>
            <person name="Gohl D.M."/>
        </authorList>
    </citation>
    <scope>NUCLEOTIDE SEQUENCE</scope>
    <source>
        <strain evidence="5">Duluth1</strain>
        <tissue evidence="5">Whole animal</tissue>
    </source>
</reference>
<dbReference type="EMBL" id="JAIWYP010000012">
    <property type="protein sequence ID" value="KAH3724343.1"/>
    <property type="molecule type" value="Genomic_DNA"/>
</dbReference>
<evidence type="ECO:0000313" key="6">
    <source>
        <dbReference type="Proteomes" id="UP000828390"/>
    </source>
</evidence>
<evidence type="ECO:0000256" key="2">
    <source>
        <dbReference type="ARBA" id="ARBA00022833"/>
    </source>
</evidence>
<sequence>MPFPPETINTKTTNMAEATRSHHTCTTCKQRPKTMLLLPCSHLAACEQCVADMSCCPMCSKTVSCVLRTFII</sequence>
<evidence type="ECO:0000256" key="3">
    <source>
        <dbReference type="PROSITE-ProRule" id="PRU00175"/>
    </source>
</evidence>
<reference evidence="5" key="2">
    <citation type="submission" date="2020-11" db="EMBL/GenBank/DDBJ databases">
        <authorList>
            <person name="McCartney M.A."/>
            <person name="Auch B."/>
            <person name="Kono T."/>
            <person name="Mallez S."/>
            <person name="Becker A."/>
            <person name="Gohl D.M."/>
            <person name="Silverstein K.A.T."/>
            <person name="Koren S."/>
            <person name="Bechman K.B."/>
            <person name="Herman A."/>
            <person name="Abrahante J.E."/>
            <person name="Garbe J."/>
        </authorList>
    </citation>
    <scope>NUCLEOTIDE SEQUENCE</scope>
    <source>
        <strain evidence="5">Duluth1</strain>
        <tissue evidence="5">Whole animal</tissue>
    </source>
</reference>
<dbReference type="AlphaFoldDB" id="A0A9D4CGY0"/>
<dbReference type="InterPro" id="IPR013083">
    <property type="entry name" value="Znf_RING/FYVE/PHD"/>
</dbReference>
<evidence type="ECO:0000313" key="5">
    <source>
        <dbReference type="EMBL" id="KAH3724343.1"/>
    </source>
</evidence>
<proteinExistence type="predicted"/>
<comment type="caution">
    <text evidence="5">The sequence shown here is derived from an EMBL/GenBank/DDBJ whole genome shotgun (WGS) entry which is preliminary data.</text>
</comment>
<feature type="domain" description="RING-type" evidence="4">
    <location>
        <begin position="25"/>
        <end position="60"/>
    </location>
</feature>
<dbReference type="SUPFAM" id="SSF57850">
    <property type="entry name" value="RING/U-box"/>
    <property type="match status" value="1"/>
</dbReference>
<accession>A0A9D4CGY0</accession>
<dbReference type="PROSITE" id="PS50089">
    <property type="entry name" value="ZF_RING_2"/>
    <property type="match status" value="1"/>
</dbReference>
<keyword evidence="1 3" id="KW-0863">Zinc-finger</keyword>
<dbReference type="Gene3D" id="3.30.40.10">
    <property type="entry name" value="Zinc/RING finger domain, C3HC4 (zinc finger)"/>
    <property type="match status" value="1"/>
</dbReference>
<keyword evidence="6" id="KW-1185">Reference proteome</keyword>
<dbReference type="Proteomes" id="UP000828390">
    <property type="component" value="Unassembled WGS sequence"/>
</dbReference>
<dbReference type="Pfam" id="PF13920">
    <property type="entry name" value="zf-C3HC4_3"/>
    <property type="match status" value="1"/>
</dbReference>